<dbReference type="FunFam" id="3.10.50.40:FF:000001">
    <property type="entry name" value="Trigger factor"/>
    <property type="match status" value="1"/>
</dbReference>
<feature type="coiled-coil region" evidence="11">
    <location>
        <begin position="174"/>
        <end position="201"/>
    </location>
</feature>
<keyword evidence="11" id="KW-0175">Coiled coil</keyword>
<comment type="caution">
    <text evidence="13">The sequence shown here is derived from an EMBL/GenBank/DDBJ whole genome shotgun (WGS) entry which is preliminary data.</text>
</comment>
<dbReference type="InterPro" id="IPR001179">
    <property type="entry name" value="PPIase_FKBP_dom"/>
</dbReference>
<evidence type="ECO:0000256" key="4">
    <source>
        <dbReference type="ARBA" id="ARBA00022618"/>
    </source>
</evidence>
<dbReference type="AlphaFoldDB" id="A0A844E435"/>
<dbReference type="NCBIfam" id="TIGR00115">
    <property type="entry name" value="tig"/>
    <property type="match status" value="1"/>
</dbReference>
<evidence type="ECO:0000256" key="5">
    <source>
        <dbReference type="ARBA" id="ARBA00023110"/>
    </source>
</evidence>
<keyword evidence="5 10" id="KW-0697">Rotamase</keyword>
<dbReference type="EMBL" id="WKRA01000015">
    <property type="protein sequence ID" value="MSD16424.1"/>
    <property type="molecule type" value="Genomic_DNA"/>
</dbReference>
<comment type="function">
    <text evidence="9">Involved in protein export. Acts as a chaperone by maintaining the newly synthesized protein in an open conformation. Functions as a peptidyl-prolyl cis-trans isomerase.</text>
</comment>
<dbReference type="GO" id="GO:0003755">
    <property type="term" value="F:peptidyl-prolyl cis-trans isomerase activity"/>
    <property type="evidence" value="ECO:0007669"/>
    <property type="project" value="UniProtKB-KW"/>
</dbReference>
<dbReference type="Gene3D" id="3.10.50.40">
    <property type="match status" value="1"/>
</dbReference>
<keyword evidence="7 10" id="KW-0413">Isomerase</keyword>
<dbReference type="InterPro" id="IPR008880">
    <property type="entry name" value="Trigger_fac_C"/>
</dbReference>
<proteinExistence type="inferred from homology"/>
<dbReference type="PROSITE" id="PS50059">
    <property type="entry name" value="FKBP_PPIASE"/>
    <property type="match status" value="1"/>
</dbReference>
<evidence type="ECO:0000256" key="9">
    <source>
        <dbReference type="ARBA" id="ARBA00024849"/>
    </source>
</evidence>
<comment type="subcellular location">
    <subcellularLocation>
        <location evidence="2">Cytoplasm</location>
    </subcellularLocation>
</comment>
<evidence type="ECO:0000313" key="13">
    <source>
        <dbReference type="EMBL" id="MSD16424.1"/>
    </source>
</evidence>
<dbReference type="InterPro" id="IPR046357">
    <property type="entry name" value="PPIase_dom_sf"/>
</dbReference>
<comment type="similarity">
    <text evidence="3">Belongs to the FKBP-type PPIase family. Tig subfamily.</text>
</comment>
<evidence type="ECO:0000256" key="10">
    <source>
        <dbReference type="PROSITE-ProRule" id="PRU00277"/>
    </source>
</evidence>
<gene>
    <name evidence="13" type="ORF">GKE72_10165</name>
</gene>
<keyword evidence="8" id="KW-0131">Cell cycle</keyword>
<sequence length="327" mass="36535">MKILLEEAMSEKKIQVTLGNYKGVEVKKAEIIITEEEVKAELERARQYAVTTQDKDGAAELGDEAVIDFVGYIDGEAFAGGDGTDFPLKLGSNTFIPGFEDQLVGAKKDDNVDVVVTFPEDYHAAEFAGKEATFKVTVKGVRSSFLPELSDEVVQKISQCKTVAEFEEFVRKSIHDFKQNQADMEKENKVLEQIVEASEIEVPQEFIDERKEQLKNNLLAQLRNAGNTFEQYLQYNGLTEELFEEYAAKDALSMLKGQAVLQEIAKAEGFSYTDEDVDQTIAAMAMSYQMPAEQLREMMGERGVAMVAEDILSKQALEFIVKEAVEA</sequence>
<evidence type="ECO:0000256" key="6">
    <source>
        <dbReference type="ARBA" id="ARBA00023186"/>
    </source>
</evidence>
<keyword evidence="4" id="KW-0132">Cell division</keyword>
<dbReference type="GO" id="GO:0006457">
    <property type="term" value="P:protein folding"/>
    <property type="evidence" value="ECO:0007669"/>
    <property type="project" value="InterPro"/>
</dbReference>
<dbReference type="GO" id="GO:0005737">
    <property type="term" value="C:cytoplasm"/>
    <property type="evidence" value="ECO:0007669"/>
    <property type="project" value="UniProtKB-SubCell"/>
</dbReference>
<feature type="domain" description="PPIase FKBP-type" evidence="12">
    <location>
        <begin position="62"/>
        <end position="122"/>
    </location>
</feature>
<name>A0A844E435_EUBRA</name>
<dbReference type="SUPFAM" id="SSF109998">
    <property type="entry name" value="Triger factor/SurA peptide-binding domain-like"/>
    <property type="match status" value="1"/>
</dbReference>
<evidence type="ECO:0000259" key="12">
    <source>
        <dbReference type="PROSITE" id="PS50059"/>
    </source>
</evidence>
<evidence type="ECO:0000256" key="7">
    <source>
        <dbReference type="ARBA" id="ARBA00023235"/>
    </source>
</evidence>
<evidence type="ECO:0000256" key="8">
    <source>
        <dbReference type="ARBA" id="ARBA00023306"/>
    </source>
</evidence>
<dbReference type="GO" id="GO:0015031">
    <property type="term" value="P:protein transport"/>
    <property type="evidence" value="ECO:0007669"/>
    <property type="project" value="InterPro"/>
</dbReference>
<dbReference type="Proteomes" id="UP000431304">
    <property type="component" value="Unassembled WGS sequence"/>
</dbReference>
<dbReference type="EC" id="5.2.1.8" evidence="10"/>
<comment type="catalytic activity">
    <reaction evidence="1 10">
        <text>[protein]-peptidylproline (omega=180) = [protein]-peptidylproline (omega=0)</text>
        <dbReference type="Rhea" id="RHEA:16237"/>
        <dbReference type="Rhea" id="RHEA-COMP:10747"/>
        <dbReference type="Rhea" id="RHEA-COMP:10748"/>
        <dbReference type="ChEBI" id="CHEBI:83833"/>
        <dbReference type="ChEBI" id="CHEBI:83834"/>
        <dbReference type="EC" id="5.2.1.8"/>
    </reaction>
</comment>
<protein>
    <recommendedName>
        <fullName evidence="10">peptidylprolyl isomerase</fullName>
        <ecNumber evidence="10">5.2.1.8</ecNumber>
    </recommendedName>
</protein>
<dbReference type="Pfam" id="PF05698">
    <property type="entry name" value="Trigger_C"/>
    <property type="match status" value="1"/>
</dbReference>
<organism evidence="13 14">
    <name type="scientific">Eubacterium ramulus</name>
    <dbReference type="NCBI Taxonomy" id="39490"/>
    <lineage>
        <taxon>Bacteria</taxon>
        <taxon>Bacillati</taxon>
        <taxon>Bacillota</taxon>
        <taxon>Clostridia</taxon>
        <taxon>Eubacteriales</taxon>
        <taxon>Eubacteriaceae</taxon>
        <taxon>Eubacterium</taxon>
    </lineage>
</organism>
<evidence type="ECO:0000256" key="11">
    <source>
        <dbReference type="SAM" id="Coils"/>
    </source>
</evidence>
<evidence type="ECO:0000313" key="14">
    <source>
        <dbReference type="Proteomes" id="UP000431304"/>
    </source>
</evidence>
<keyword evidence="6" id="KW-0143">Chaperone</keyword>
<reference evidence="13 14" key="1">
    <citation type="journal article" date="2019" name="Nat. Med.">
        <title>A library of human gut bacterial isolates paired with longitudinal multiomics data enables mechanistic microbiome research.</title>
        <authorList>
            <person name="Poyet M."/>
            <person name="Groussin M."/>
            <person name="Gibbons S.M."/>
            <person name="Avila-Pacheco J."/>
            <person name="Jiang X."/>
            <person name="Kearney S.M."/>
            <person name="Perrotta A.R."/>
            <person name="Berdy B."/>
            <person name="Zhao S."/>
            <person name="Lieberman T.D."/>
            <person name="Swanson P.K."/>
            <person name="Smith M."/>
            <person name="Roesemann S."/>
            <person name="Alexander J.E."/>
            <person name="Rich S.A."/>
            <person name="Livny J."/>
            <person name="Vlamakis H."/>
            <person name="Clish C."/>
            <person name="Bullock K."/>
            <person name="Deik A."/>
            <person name="Scott J."/>
            <person name="Pierce K.A."/>
            <person name="Xavier R.J."/>
            <person name="Alm E.J."/>
        </authorList>
    </citation>
    <scope>NUCLEOTIDE SEQUENCE [LARGE SCALE GENOMIC DNA]</scope>
    <source>
        <strain evidence="13 14">BIOML-A3</strain>
    </source>
</reference>
<dbReference type="Gene3D" id="1.10.3120.10">
    <property type="entry name" value="Trigger factor, C-terminal domain"/>
    <property type="match status" value="1"/>
</dbReference>
<dbReference type="SUPFAM" id="SSF54534">
    <property type="entry name" value="FKBP-like"/>
    <property type="match status" value="1"/>
</dbReference>
<dbReference type="InterPro" id="IPR005215">
    <property type="entry name" value="Trig_fac"/>
</dbReference>
<evidence type="ECO:0000256" key="1">
    <source>
        <dbReference type="ARBA" id="ARBA00000971"/>
    </source>
</evidence>
<evidence type="ECO:0000256" key="3">
    <source>
        <dbReference type="ARBA" id="ARBA00005464"/>
    </source>
</evidence>
<dbReference type="InterPro" id="IPR037041">
    <property type="entry name" value="Trigger_fac_C_sf"/>
</dbReference>
<evidence type="ECO:0000256" key="2">
    <source>
        <dbReference type="ARBA" id="ARBA00004496"/>
    </source>
</evidence>
<dbReference type="GO" id="GO:0051301">
    <property type="term" value="P:cell division"/>
    <property type="evidence" value="ECO:0007669"/>
    <property type="project" value="UniProtKB-KW"/>
</dbReference>
<dbReference type="InterPro" id="IPR027304">
    <property type="entry name" value="Trigger_fact/SurA_dom_sf"/>
</dbReference>
<dbReference type="Pfam" id="PF00254">
    <property type="entry name" value="FKBP_C"/>
    <property type="match status" value="1"/>
</dbReference>
<accession>A0A844E435</accession>